<dbReference type="GO" id="GO:0032259">
    <property type="term" value="P:methylation"/>
    <property type="evidence" value="ECO:0007669"/>
    <property type="project" value="UniProtKB-KW"/>
</dbReference>
<comment type="caution">
    <text evidence="6">The sequence shown here is derived from an EMBL/GenBank/DDBJ whole genome shotgun (WGS) entry which is preliminary data.</text>
</comment>
<reference evidence="6 7" key="1">
    <citation type="submission" date="2020-08" db="EMBL/GenBank/DDBJ databases">
        <title>Genomic Encyclopedia of Type Strains, Phase III (KMG-III): the genomes of soil and plant-associated and newly described type strains.</title>
        <authorList>
            <person name="Whitman W."/>
        </authorList>
    </citation>
    <scope>NUCLEOTIDE SEQUENCE [LARGE SCALE GENOMIC DNA]</scope>
    <source>
        <strain evidence="6 7">CECT 8799</strain>
    </source>
</reference>
<comment type="similarity">
    <text evidence="4">Belongs to the protein N5-glutamine methyltransferase family. PrmB subfamily.</text>
</comment>
<keyword evidence="6" id="KW-0689">Ribosomal protein</keyword>
<dbReference type="AlphaFoldDB" id="A0A7W4W881"/>
<dbReference type="InterPro" id="IPR029063">
    <property type="entry name" value="SAM-dependent_MTases_sf"/>
</dbReference>
<dbReference type="CDD" id="cd02440">
    <property type="entry name" value="AdoMet_MTases"/>
    <property type="match status" value="1"/>
</dbReference>
<dbReference type="InterPro" id="IPR002052">
    <property type="entry name" value="DNA_methylase_N6_adenine_CS"/>
</dbReference>
<keyword evidence="6" id="KW-0687">Ribonucleoprotein</keyword>
<dbReference type="Gene3D" id="1.10.8.10">
    <property type="entry name" value="DNA helicase RuvA subunit, C-terminal domain"/>
    <property type="match status" value="1"/>
</dbReference>
<dbReference type="NCBIfam" id="TIGR03533">
    <property type="entry name" value="L3_gln_methyl"/>
    <property type="match status" value="1"/>
</dbReference>
<dbReference type="SUPFAM" id="SSF53335">
    <property type="entry name" value="S-adenosyl-L-methionine-dependent methyltransferases"/>
    <property type="match status" value="1"/>
</dbReference>
<dbReference type="EC" id="2.1.1.298" evidence="4"/>
<dbReference type="PIRSF" id="PIRSF037167">
    <property type="entry name" value="Mtase_YfcB_prd"/>
    <property type="match status" value="1"/>
</dbReference>
<dbReference type="Proteomes" id="UP000535937">
    <property type="component" value="Unassembled WGS sequence"/>
</dbReference>
<dbReference type="NCBIfam" id="TIGR00536">
    <property type="entry name" value="hemK_fam"/>
    <property type="match status" value="1"/>
</dbReference>
<evidence type="ECO:0000313" key="7">
    <source>
        <dbReference type="Proteomes" id="UP000535937"/>
    </source>
</evidence>
<gene>
    <name evidence="4" type="primary">prmB</name>
    <name evidence="6" type="ORF">FHS09_000323</name>
</gene>
<dbReference type="GO" id="GO:0003676">
    <property type="term" value="F:nucleic acid binding"/>
    <property type="evidence" value="ECO:0007669"/>
    <property type="project" value="InterPro"/>
</dbReference>
<feature type="domain" description="Methyltransferase small" evidence="5">
    <location>
        <begin position="132"/>
        <end position="212"/>
    </location>
</feature>
<dbReference type="Gene3D" id="3.40.50.150">
    <property type="entry name" value="Vaccinia Virus protein VP39"/>
    <property type="match status" value="1"/>
</dbReference>
<dbReference type="InterPro" id="IPR017127">
    <property type="entry name" value="Ribosome_uL3_MTase"/>
</dbReference>
<evidence type="ECO:0000256" key="2">
    <source>
        <dbReference type="ARBA" id="ARBA00022679"/>
    </source>
</evidence>
<dbReference type="EMBL" id="JACHWZ010000001">
    <property type="protein sequence ID" value="MBB3059522.1"/>
    <property type="molecule type" value="Genomic_DNA"/>
</dbReference>
<comment type="catalytic activity">
    <reaction evidence="4">
        <text>L-glutaminyl-[ribosomal protein uL3] + S-adenosyl-L-methionine = N(5)-methyl-L-glutaminyl-[ribosomal protein uL3] + S-adenosyl-L-homocysteine + H(+)</text>
        <dbReference type="Rhea" id="RHEA:45020"/>
        <dbReference type="Rhea" id="RHEA-COMP:11063"/>
        <dbReference type="Rhea" id="RHEA-COMP:11064"/>
        <dbReference type="ChEBI" id="CHEBI:15378"/>
        <dbReference type="ChEBI" id="CHEBI:30011"/>
        <dbReference type="ChEBI" id="CHEBI:57856"/>
        <dbReference type="ChEBI" id="CHEBI:59789"/>
        <dbReference type="ChEBI" id="CHEBI:61891"/>
        <dbReference type="EC" id="2.1.1.298"/>
    </reaction>
</comment>
<dbReference type="Pfam" id="PF05175">
    <property type="entry name" value="MTS"/>
    <property type="match status" value="1"/>
</dbReference>
<dbReference type="PANTHER" id="PTHR47806">
    <property type="entry name" value="50S RIBOSOMAL PROTEIN L3 GLUTAMINE METHYLTRANSFERASE"/>
    <property type="match status" value="1"/>
</dbReference>
<name>A0A7W4W881_9GAMM</name>
<evidence type="ECO:0000259" key="5">
    <source>
        <dbReference type="Pfam" id="PF05175"/>
    </source>
</evidence>
<evidence type="ECO:0000256" key="1">
    <source>
        <dbReference type="ARBA" id="ARBA00022603"/>
    </source>
</evidence>
<evidence type="ECO:0000256" key="4">
    <source>
        <dbReference type="HAMAP-Rule" id="MF_02125"/>
    </source>
</evidence>
<dbReference type="GO" id="GO:0036009">
    <property type="term" value="F:protein-glutamine N-methyltransferase activity"/>
    <property type="evidence" value="ECO:0007669"/>
    <property type="project" value="UniProtKB-UniRule"/>
</dbReference>
<protein>
    <recommendedName>
        <fullName evidence="4">Ribosomal protein uL3 glutamine methyltransferase</fullName>
        <shortName evidence="4">uL3 MTase</shortName>
        <ecNumber evidence="4">2.1.1.298</ecNumber>
    </recommendedName>
    <alternativeName>
        <fullName evidence="4">N5-glutamine methyltransferase PrmB</fullName>
    </alternativeName>
</protein>
<evidence type="ECO:0000313" key="6">
    <source>
        <dbReference type="EMBL" id="MBB3059522.1"/>
    </source>
</evidence>
<dbReference type="GO" id="GO:0005840">
    <property type="term" value="C:ribosome"/>
    <property type="evidence" value="ECO:0007669"/>
    <property type="project" value="UniProtKB-KW"/>
</dbReference>
<dbReference type="InterPro" id="IPR007848">
    <property type="entry name" value="Small_mtfrase_dom"/>
</dbReference>
<proteinExistence type="inferred from homology"/>
<keyword evidence="3 4" id="KW-0949">S-adenosyl-L-methionine</keyword>
<organism evidence="6 7">
    <name type="scientific">Microbulbifer rhizosphaerae</name>
    <dbReference type="NCBI Taxonomy" id="1562603"/>
    <lineage>
        <taxon>Bacteria</taxon>
        <taxon>Pseudomonadati</taxon>
        <taxon>Pseudomonadota</taxon>
        <taxon>Gammaproteobacteria</taxon>
        <taxon>Cellvibrionales</taxon>
        <taxon>Microbulbiferaceae</taxon>
        <taxon>Microbulbifer</taxon>
    </lineage>
</organism>
<keyword evidence="7" id="KW-1185">Reference proteome</keyword>
<dbReference type="InterPro" id="IPR004556">
    <property type="entry name" value="HemK-like"/>
</dbReference>
<evidence type="ECO:0000256" key="3">
    <source>
        <dbReference type="ARBA" id="ARBA00022691"/>
    </source>
</evidence>
<dbReference type="HAMAP" id="MF_02125">
    <property type="entry name" value="L3_methyltr_PrmB"/>
    <property type="match status" value="1"/>
</dbReference>
<keyword evidence="2 4" id="KW-0808">Transferase</keyword>
<accession>A0A7W4W881</accession>
<dbReference type="RefSeq" id="WP_183455975.1">
    <property type="nucleotide sequence ID" value="NZ_JACHWZ010000001.1"/>
</dbReference>
<keyword evidence="1 4" id="KW-0489">Methyltransferase</keyword>
<dbReference type="PANTHER" id="PTHR47806:SF1">
    <property type="entry name" value="RIBOSOMAL PROTEIN UL3 GLUTAMINE METHYLTRANSFERASE"/>
    <property type="match status" value="1"/>
</dbReference>
<dbReference type="GO" id="GO:0005829">
    <property type="term" value="C:cytosol"/>
    <property type="evidence" value="ECO:0007669"/>
    <property type="project" value="TreeGrafter"/>
</dbReference>
<dbReference type="PROSITE" id="PS00092">
    <property type="entry name" value="N6_MTASE"/>
    <property type="match status" value="1"/>
</dbReference>
<comment type="function">
    <text evidence="4">Methylates ribosomal protein uL3 on a specific glutamine residue.</text>
</comment>
<sequence>MIEKREASELCTVLDYIRWGTSRFNEAGLWFGHGTDNAWDEALLLVMHALHLPLDSKPEVLQARLTTEERREVIALLERRVDERLPAPYLTHEAWFCDIPFYVDSRVLVPRSPIGELIRGEFQPWLQGEPLAVLDLCCGSGCIGIASAMAFSEARVDLSDISAEALEVAQININRHHLNQRVRAVQSDMFSGLEGCSYDLILCNPPYVDARDLAEMPAEYRAEPEIALGSGDDGLDFTRRLLREAVDHLQPEGLLVCEVGNSWEALEEAFPLVPFVWPELEQGGHGVFVIRREELLAYRKFFNDR</sequence>